<dbReference type="EMBL" id="JNHK01000092">
    <property type="protein sequence ID" value="KDS36058.1"/>
    <property type="molecule type" value="Genomic_DNA"/>
</dbReference>
<evidence type="ECO:0000313" key="4">
    <source>
        <dbReference type="EMBL" id="KDS37998.1"/>
    </source>
</evidence>
<dbReference type="EMBL" id="JNHK01000004">
    <property type="protein sequence ID" value="KDS42104.1"/>
    <property type="molecule type" value="Genomic_DNA"/>
</dbReference>
<organism evidence="1 6">
    <name type="scientific">Parabacteroides distasonis str. 3776 D15 i</name>
    <dbReference type="NCBI Taxonomy" id="1339342"/>
    <lineage>
        <taxon>Bacteria</taxon>
        <taxon>Pseudomonadati</taxon>
        <taxon>Bacteroidota</taxon>
        <taxon>Bacteroidia</taxon>
        <taxon>Bacteroidales</taxon>
        <taxon>Tannerellaceae</taxon>
        <taxon>Parabacteroides</taxon>
    </lineage>
</organism>
<dbReference type="Proteomes" id="UP000027850">
    <property type="component" value="Unassembled WGS sequence"/>
</dbReference>
<dbReference type="EMBL" id="JNHK01000094">
    <property type="protein sequence ID" value="KDS35340.1"/>
    <property type="molecule type" value="Genomic_DNA"/>
</dbReference>
<protein>
    <submittedName>
        <fullName evidence="1">Uncharacterized protein</fullName>
    </submittedName>
</protein>
<comment type="caution">
    <text evidence="1">The sequence shown here is derived from an EMBL/GenBank/DDBJ whole genome shotgun (WGS) entry which is preliminary data.</text>
</comment>
<accession>A0AB34L2X9</accession>
<evidence type="ECO:0000313" key="6">
    <source>
        <dbReference type="Proteomes" id="UP000027850"/>
    </source>
</evidence>
<dbReference type="EMBL" id="JNHK01000087">
    <property type="protein sequence ID" value="KDS37998.1"/>
    <property type="molecule type" value="Genomic_DNA"/>
</dbReference>
<evidence type="ECO:0000313" key="5">
    <source>
        <dbReference type="EMBL" id="KDS42104.1"/>
    </source>
</evidence>
<evidence type="ECO:0000313" key="1">
    <source>
        <dbReference type="EMBL" id="KDS34791.1"/>
    </source>
</evidence>
<evidence type="ECO:0000313" key="2">
    <source>
        <dbReference type="EMBL" id="KDS35340.1"/>
    </source>
</evidence>
<reference evidence="1 6" key="1">
    <citation type="submission" date="2014-04" db="EMBL/GenBank/DDBJ databases">
        <authorList>
            <person name="Sears C."/>
            <person name="Carroll K."/>
            <person name="Sack B.R."/>
            <person name="Qadri F."/>
            <person name="Myers L.L."/>
            <person name="Chung G.-T."/>
            <person name="Escheverria P."/>
            <person name="Fraser C.M."/>
            <person name="Sadzewicz L."/>
            <person name="Shefchek K.A."/>
            <person name="Tallon L."/>
            <person name="Das S.P."/>
            <person name="Daugherty S."/>
            <person name="Mongodin E.F."/>
        </authorList>
    </citation>
    <scope>NUCLEOTIDE SEQUENCE [LARGE SCALE GENOMIC DNA]</scope>
    <source>
        <strain evidence="1 6">3776 D15 i</strain>
    </source>
</reference>
<proteinExistence type="predicted"/>
<dbReference type="AlphaFoldDB" id="A0AB34L2X9"/>
<name>A0AB34L2X9_PARDI</name>
<gene>
    <name evidence="4" type="ORF">M091_0020</name>
    <name evidence="3" type="ORF">M091_1685</name>
    <name evidence="2" type="ORF">M091_2152</name>
    <name evidence="1" type="ORF">M091_2896</name>
    <name evidence="5" type="ORF">M091_3295</name>
</gene>
<sequence length="156" mass="17375">MVGIGCAPGFARRKHQAVSTKQRVEAVATGHEPLSEEGGEHDPQLVTTDTGILATYLTYGIQHETFILHMAPYVSLGLVIGLTTMAKQTAGWRYFHLAKPDLFRYYLAPGFFLMGMLKYSSARLIIKSRASVSNREKARAFSNSLTRFLSRAFSSW</sequence>
<evidence type="ECO:0000313" key="3">
    <source>
        <dbReference type="EMBL" id="KDS36058.1"/>
    </source>
</evidence>
<dbReference type="EMBL" id="JNHK01000097">
    <property type="protein sequence ID" value="KDS34791.1"/>
    <property type="molecule type" value="Genomic_DNA"/>
</dbReference>